<reference evidence="3" key="1">
    <citation type="submission" date="2021-06" db="EMBL/GenBank/DDBJ databases">
        <authorList>
            <person name="Kallberg Y."/>
            <person name="Tangrot J."/>
            <person name="Rosling A."/>
        </authorList>
    </citation>
    <scope>NUCLEOTIDE SEQUENCE</scope>
    <source>
        <strain evidence="3">MT106</strain>
    </source>
</reference>
<feature type="transmembrane region" description="Helical" evidence="2">
    <location>
        <begin position="159"/>
        <end position="178"/>
    </location>
</feature>
<evidence type="ECO:0000313" key="4">
    <source>
        <dbReference type="Proteomes" id="UP000789831"/>
    </source>
</evidence>
<keyword evidence="2" id="KW-0472">Membrane</keyword>
<keyword evidence="1" id="KW-0175">Coiled coil</keyword>
<feature type="transmembrane region" description="Helical" evidence="2">
    <location>
        <begin position="273"/>
        <end position="289"/>
    </location>
</feature>
<keyword evidence="4" id="KW-1185">Reference proteome</keyword>
<keyword evidence="2" id="KW-0812">Transmembrane</keyword>
<feature type="coiled-coil region" evidence="1">
    <location>
        <begin position="238"/>
        <end position="265"/>
    </location>
</feature>
<evidence type="ECO:0000256" key="1">
    <source>
        <dbReference type="SAM" id="Coils"/>
    </source>
</evidence>
<feature type="transmembrane region" description="Helical" evidence="2">
    <location>
        <begin position="295"/>
        <end position="317"/>
    </location>
</feature>
<gene>
    <name evidence="3" type="ORF">AGERDE_LOCUS11866</name>
</gene>
<dbReference type="OrthoDB" id="2444359at2759"/>
<dbReference type="AlphaFoldDB" id="A0A9N9H6F1"/>
<organism evidence="3 4">
    <name type="scientific">Ambispora gerdemannii</name>
    <dbReference type="NCBI Taxonomy" id="144530"/>
    <lineage>
        <taxon>Eukaryota</taxon>
        <taxon>Fungi</taxon>
        <taxon>Fungi incertae sedis</taxon>
        <taxon>Mucoromycota</taxon>
        <taxon>Glomeromycotina</taxon>
        <taxon>Glomeromycetes</taxon>
        <taxon>Archaeosporales</taxon>
        <taxon>Ambisporaceae</taxon>
        <taxon>Ambispora</taxon>
    </lineage>
</organism>
<dbReference type="EMBL" id="CAJVPL010006045">
    <property type="protein sequence ID" value="CAG8662137.1"/>
    <property type="molecule type" value="Genomic_DNA"/>
</dbReference>
<dbReference type="Proteomes" id="UP000789831">
    <property type="component" value="Unassembled WGS sequence"/>
</dbReference>
<protein>
    <submittedName>
        <fullName evidence="3">8143_t:CDS:1</fullName>
    </submittedName>
</protein>
<evidence type="ECO:0000313" key="3">
    <source>
        <dbReference type="EMBL" id="CAG8662137.1"/>
    </source>
</evidence>
<keyword evidence="2" id="KW-1133">Transmembrane helix</keyword>
<accession>A0A9N9H6F1</accession>
<evidence type="ECO:0000256" key="2">
    <source>
        <dbReference type="SAM" id="Phobius"/>
    </source>
</evidence>
<comment type="caution">
    <text evidence="3">The sequence shown here is derived from an EMBL/GenBank/DDBJ whole genome shotgun (WGS) entry which is preliminary data.</text>
</comment>
<proteinExistence type="predicted"/>
<feature type="non-terminal residue" evidence="3">
    <location>
        <position position="383"/>
    </location>
</feature>
<name>A0A9N9H6F1_9GLOM</name>
<sequence length="383" mass="43827">MEQEVEQVFNLFDSELRLLTNAVFQFEHQLVYAVKGEFLAQAVSTLSCGGALVAHISEQQTKPVLLVQAPNNAIALGIGELYKIITNLARSASGIPQQLFDHFKLLLRMEAGCQIQLSNGQVVNIFGSTKGFKCLETRQQSMIWQINALVQYIRNDWEFMVPEILVLSLLLSLLLMSWSFNDLWKIYEECKIKEELTEADKREWLELLNSVEAILIKICDKLKFRFNVPLNKLFKALVLETTNLISKLERTKEDIKERIEILKEQAMDRAKKRNMFAVATGVITGITYFCVPKPFWALGMISGGATFVGAVVMTKSVNALMQAQRKQEEVLNNLEYLNEQLSSIEHYTTDLEYEPVAHGVLLHQFRRYLGSIQHFRRSLVDDE</sequence>